<dbReference type="PANTHER" id="PTHR16524:SF2">
    <property type="entry name" value="CELL DEATH REGULATOR AVEN"/>
    <property type="match status" value="1"/>
</dbReference>
<feature type="compositionally biased region" description="Polar residues" evidence="1">
    <location>
        <begin position="237"/>
        <end position="251"/>
    </location>
</feature>
<dbReference type="Proteomes" id="UP000716291">
    <property type="component" value="Unassembled WGS sequence"/>
</dbReference>
<name>A0A9P6X275_RHIOR</name>
<organism evidence="2 3">
    <name type="scientific">Rhizopus oryzae</name>
    <name type="common">Mucormycosis agent</name>
    <name type="synonym">Rhizopus arrhizus var. delemar</name>
    <dbReference type="NCBI Taxonomy" id="64495"/>
    <lineage>
        <taxon>Eukaryota</taxon>
        <taxon>Fungi</taxon>
        <taxon>Fungi incertae sedis</taxon>
        <taxon>Mucoromycota</taxon>
        <taxon>Mucoromycotina</taxon>
        <taxon>Mucoromycetes</taxon>
        <taxon>Mucorales</taxon>
        <taxon>Mucorineae</taxon>
        <taxon>Rhizopodaceae</taxon>
        <taxon>Rhizopus</taxon>
    </lineage>
</organism>
<dbReference type="InterPro" id="IPR026187">
    <property type="entry name" value="Aven"/>
</dbReference>
<evidence type="ECO:0000313" key="2">
    <source>
        <dbReference type="EMBL" id="KAG1303722.1"/>
    </source>
</evidence>
<feature type="region of interest" description="Disordered" evidence="1">
    <location>
        <begin position="1"/>
        <end position="63"/>
    </location>
</feature>
<proteinExistence type="predicted"/>
<evidence type="ECO:0000256" key="1">
    <source>
        <dbReference type="SAM" id="MobiDB-lite"/>
    </source>
</evidence>
<dbReference type="OrthoDB" id="5596566at2759"/>
<protein>
    <submittedName>
        <fullName evidence="2">Uncharacterized protein</fullName>
    </submittedName>
</protein>
<feature type="region of interest" description="Disordered" evidence="1">
    <location>
        <begin position="229"/>
        <end position="303"/>
    </location>
</feature>
<dbReference type="GO" id="GO:0010972">
    <property type="term" value="P:negative regulation of G2/M transition of mitotic cell cycle"/>
    <property type="evidence" value="ECO:0007669"/>
    <property type="project" value="TreeGrafter"/>
</dbReference>
<comment type="caution">
    <text evidence="2">The sequence shown here is derived from an EMBL/GenBank/DDBJ whole genome shotgun (WGS) entry which is preliminary data.</text>
</comment>
<dbReference type="EMBL" id="JAANQT010001881">
    <property type="protein sequence ID" value="KAG1303722.1"/>
    <property type="molecule type" value="Genomic_DNA"/>
</dbReference>
<feature type="compositionally biased region" description="Basic and acidic residues" evidence="1">
    <location>
        <begin position="270"/>
        <end position="281"/>
    </location>
</feature>
<reference evidence="2" key="1">
    <citation type="journal article" date="2020" name="Microb. Genom.">
        <title>Genetic diversity of clinical and environmental Mucorales isolates obtained from an investigation of mucormycosis cases among solid organ transplant recipients.</title>
        <authorList>
            <person name="Nguyen M.H."/>
            <person name="Kaul D."/>
            <person name="Muto C."/>
            <person name="Cheng S.J."/>
            <person name="Richter R.A."/>
            <person name="Bruno V.M."/>
            <person name="Liu G."/>
            <person name="Beyhan S."/>
            <person name="Sundermann A.J."/>
            <person name="Mounaud S."/>
            <person name="Pasculle A.W."/>
            <person name="Nierman W.C."/>
            <person name="Driscoll E."/>
            <person name="Cumbie R."/>
            <person name="Clancy C.J."/>
            <person name="Dupont C.L."/>
        </authorList>
    </citation>
    <scope>NUCLEOTIDE SEQUENCE</scope>
    <source>
        <strain evidence="2">GL11</strain>
    </source>
</reference>
<dbReference type="PANTHER" id="PTHR16524">
    <property type="entry name" value="CELL DEATH REGULATOR AVEN"/>
    <property type="match status" value="1"/>
</dbReference>
<feature type="compositionally biased region" description="Basic and acidic residues" evidence="1">
    <location>
        <begin position="1"/>
        <end position="13"/>
    </location>
</feature>
<keyword evidence="3" id="KW-1185">Reference proteome</keyword>
<dbReference type="AlphaFoldDB" id="A0A9P6X275"/>
<evidence type="ECO:0000313" key="3">
    <source>
        <dbReference type="Proteomes" id="UP000716291"/>
    </source>
</evidence>
<sequence>MRPDEHKAKDSRKYQARKKNQGDSSTAEIAQARKKAAKANDRGTGIAAIRRRNGDFVQETEEEKEERKALQAKYSKRGIATNYDRYEEETEQDRIERDAELGIDRETTDLVTMLEDIDEGGSTLFKFKDEQLFSGEQKQTLHKNMLQVDFQSFIPVLESIDTQQLLGLTEADSDLVDDMLNYHPVVPDKPIVPAFNKNAKGYVIFNKQQQQQPIRNVASEVDGIYLRNDGSNHPVMNATSSNKSVHPSSNTVEKKPKENQVTDDLDELLAIDHQKNEEPLKKATLPKPGSIKKKPVIAVHEDSKDDEAWLDDLLDE</sequence>
<accession>A0A9P6X275</accession>
<gene>
    <name evidence="2" type="ORF">G6F64_009830</name>
</gene>